<dbReference type="PANTHER" id="PTHR42973">
    <property type="entry name" value="BINDING OXIDOREDUCTASE, PUTATIVE (AFU_ORTHOLOGUE AFUA_1G17690)-RELATED"/>
    <property type="match status" value="1"/>
</dbReference>
<keyword evidence="5" id="KW-0560">Oxidoreductase</keyword>
<name>A0A423VWU9_CYTCH</name>
<evidence type="ECO:0000256" key="4">
    <source>
        <dbReference type="ARBA" id="ARBA00022827"/>
    </source>
</evidence>
<dbReference type="InterPro" id="IPR016167">
    <property type="entry name" value="FAD-bd_PCMH_sub1"/>
</dbReference>
<dbReference type="InterPro" id="IPR016169">
    <property type="entry name" value="FAD-bd_PCMH_sub2"/>
</dbReference>
<dbReference type="OrthoDB" id="415825at2759"/>
<dbReference type="PROSITE" id="PS51387">
    <property type="entry name" value="FAD_PCMH"/>
    <property type="match status" value="1"/>
</dbReference>
<evidence type="ECO:0000256" key="2">
    <source>
        <dbReference type="ARBA" id="ARBA00005466"/>
    </source>
</evidence>
<evidence type="ECO:0000259" key="6">
    <source>
        <dbReference type="PROSITE" id="PS51387"/>
    </source>
</evidence>
<dbReference type="AlphaFoldDB" id="A0A423VWU9"/>
<dbReference type="Gene3D" id="3.30.43.10">
    <property type="entry name" value="Uridine Diphospho-n-acetylenolpyruvylglucosamine Reductase, domain 2"/>
    <property type="match status" value="1"/>
</dbReference>
<organism evidence="7 8">
    <name type="scientific">Cytospora chrysosperma</name>
    <name type="common">Cytospora canker fungus</name>
    <name type="synonym">Sphaeria chrysosperma</name>
    <dbReference type="NCBI Taxonomy" id="252740"/>
    <lineage>
        <taxon>Eukaryota</taxon>
        <taxon>Fungi</taxon>
        <taxon>Dikarya</taxon>
        <taxon>Ascomycota</taxon>
        <taxon>Pezizomycotina</taxon>
        <taxon>Sordariomycetes</taxon>
        <taxon>Sordariomycetidae</taxon>
        <taxon>Diaporthales</taxon>
        <taxon>Cytosporaceae</taxon>
        <taxon>Cytospora</taxon>
    </lineage>
</organism>
<proteinExistence type="inferred from homology"/>
<evidence type="ECO:0000313" key="7">
    <source>
        <dbReference type="EMBL" id="ROV95550.1"/>
    </source>
</evidence>
<accession>A0A423VWU9</accession>
<comment type="cofactor">
    <cofactor evidence="1">
        <name>FAD</name>
        <dbReference type="ChEBI" id="CHEBI:57692"/>
    </cofactor>
</comment>
<evidence type="ECO:0000256" key="5">
    <source>
        <dbReference type="ARBA" id="ARBA00023002"/>
    </source>
</evidence>
<feature type="domain" description="FAD-binding PCMH-type" evidence="6">
    <location>
        <begin position="35"/>
        <end position="207"/>
    </location>
</feature>
<gene>
    <name evidence="7" type="ORF">VSDG_05265</name>
</gene>
<evidence type="ECO:0000256" key="3">
    <source>
        <dbReference type="ARBA" id="ARBA00022630"/>
    </source>
</evidence>
<evidence type="ECO:0000313" key="8">
    <source>
        <dbReference type="Proteomes" id="UP000284375"/>
    </source>
</evidence>
<dbReference type="Pfam" id="PF01565">
    <property type="entry name" value="FAD_binding_4"/>
    <property type="match status" value="1"/>
</dbReference>
<dbReference type="InterPro" id="IPR006094">
    <property type="entry name" value="Oxid_FAD_bind_N"/>
</dbReference>
<evidence type="ECO:0000256" key="1">
    <source>
        <dbReference type="ARBA" id="ARBA00001974"/>
    </source>
</evidence>
<protein>
    <recommendedName>
        <fullName evidence="6">FAD-binding PCMH-type domain-containing protein</fullName>
    </recommendedName>
</protein>
<keyword evidence="8" id="KW-1185">Reference proteome</keyword>
<dbReference type="Gene3D" id="3.40.462.20">
    <property type="match status" value="1"/>
</dbReference>
<dbReference type="GO" id="GO:0016491">
    <property type="term" value="F:oxidoreductase activity"/>
    <property type="evidence" value="ECO:0007669"/>
    <property type="project" value="UniProtKB-KW"/>
</dbReference>
<keyword evidence="3" id="KW-0285">Flavoprotein</keyword>
<reference evidence="7 8" key="1">
    <citation type="submission" date="2015-09" db="EMBL/GenBank/DDBJ databases">
        <title>Host preference determinants of Valsa canker pathogens revealed by comparative genomics.</title>
        <authorList>
            <person name="Yin Z."/>
            <person name="Huang L."/>
        </authorList>
    </citation>
    <scope>NUCLEOTIDE SEQUENCE [LARGE SCALE GENOMIC DNA]</scope>
    <source>
        <strain evidence="7 8">YSFL</strain>
    </source>
</reference>
<dbReference type="STRING" id="252740.A0A423VWU9"/>
<dbReference type="Gene3D" id="3.30.465.10">
    <property type="match status" value="1"/>
</dbReference>
<comment type="similarity">
    <text evidence="2">Belongs to the oxygen-dependent FAD-linked oxidoreductase family.</text>
</comment>
<keyword evidence="4" id="KW-0274">FAD</keyword>
<dbReference type="InterPro" id="IPR036318">
    <property type="entry name" value="FAD-bd_PCMH-like_sf"/>
</dbReference>
<dbReference type="InterPro" id="IPR050416">
    <property type="entry name" value="FAD-linked_Oxidoreductase"/>
</dbReference>
<comment type="caution">
    <text evidence="7">The sequence shown here is derived from an EMBL/GenBank/DDBJ whole genome shotgun (WGS) entry which is preliminary data.</text>
</comment>
<dbReference type="GO" id="GO:0071949">
    <property type="term" value="F:FAD binding"/>
    <property type="evidence" value="ECO:0007669"/>
    <property type="project" value="InterPro"/>
</dbReference>
<sequence>MTSKFEALRAALPGVEMYTPGDAGYEDSLFRWSATCIKPAAVVVRPTTAAEVSIALVYAAQHKVYPLAVCGGGHSTSGDQSSDGGMVIDLKRMRSTRVDPVAQTISFGGGCDWADVNAALWEHGLATVSGVVGDTGVGGLILGGGYGYLTGRRGLALDCLLSCEVVLASGEIVTASKAENPDLFWALRGAGHNFGIVTSFTSEAYPQGLCWAGFLAFPPDKLKKVIEFGNDFRSLVKTTDGNSMLSIIIGNFLPPDSSSGLLAVLFHNGTQEEGERVFQPLLDLEPLGNTTSMLPYTDVNMMFNKTPPGPKDRHLFGGASFTLPLDPEKGQEVSELFWETFKSPENIKFRGSTMTFEYHSTVKIREVGVHETAFANRGQYSSVCTTMNWTDEEVDLKARTLSRMIAAAVGDKIGWKGDPEKDGTSTYANYFSHKTRAEKIFGPNAPRLRELKAKYDPNHVFKKIMDLSPEPSNVQ</sequence>
<dbReference type="Pfam" id="PF08031">
    <property type="entry name" value="BBE"/>
    <property type="match status" value="1"/>
</dbReference>
<dbReference type="InterPro" id="IPR016166">
    <property type="entry name" value="FAD-bd_PCMH"/>
</dbReference>
<dbReference type="EMBL" id="LJZO01000023">
    <property type="protein sequence ID" value="ROV95550.1"/>
    <property type="molecule type" value="Genomic_DNA"/>
</dbReference>
<dbReference type="Proteomes" id="UP000284375">
    <property type="component" value="Unassembled WGS sequence"/>
</dbReference>
<dbReference type="InterPro" id="IPR012951">
    <property type="entry name" value="BBE"/>
</dbReference>
<dbReference type="PANTHER" id="PTHR42973:SF39">
    <property type="entry name" value="FAD-BINDING PCMH-TYPE DOMAIN-CONTAINING PROTEIN"/>
    <property type="match status" value="1"/>
</dbReference>
<dbReference type="SUPFAM" id="SSF56176">
    <property type="entry name" value="FAD-binding/transporter-associated domain-like"/>
    <property type="match status" value="1"/>
</dbReference>